<name>A0A0E3PKM4_9EURY</name>
<dbReference type="InterPro" id="IPR018247">
    <property type="entry name" value="EF_Hand_1_Ca_BS"/>
</dbReference>
<accession>A0A0E3PKM4</accession>
<dbReference type="RefSeq" id="WP_048180867.1">
    <property type="nucleotide sequence ID" value="NZ_CP009508.1"/>
</dbReference>
<sequence>MENKRIILRVFIIGTTLVITGVETGAYFSDTEISEGNKFTAKVLDINITHSFNFENVPPGLAKKESVLIHNNPKSVKANEVYLEITVTDHEISDDTDAERDSEILLGITNEAGTNRGETEISKWIQVTKMRYNNNNILNLYTDLNGNDYIDLDDLNQAGRVKVNSDDELSPDEVAYINFTMLLDPDSGNEFQGDRAVVDEIITAI</sequence>
<proteinExistence type="predicted"/>
<gene>
    <name evidence="2" type="ORF">MSSAC_1130</name>
</gene>
<keyword evidence="1" id="KW-1133">Transmembrane helix</keyword>
<feature type="transmembrane region" description="Helical" evidence="1">
    <location>
        <begin position="7"/>
        <end position="28"/>
    </location>
</feature>
<reference evidence="2 3" key="1">
    <citation type="submission" date="2014-07" db="EMBL/GenBank/DDBJ databases">
        <title>Methanogenic archaea and the global carbon cycle.</title>
        <authorList>
            <person name="Henriksen J.R."/>
            <person name="Luke J."/>
            <person name="Reinhart S."/>
            <person name="Benedict M.N."/>
            <person name="Youngblut N.D."/>
            <person name="Metcalf M.E."/>
            <person name="Whitaker R.J."/>
            <person name="Metcalf W.W."/>
        </authorList>
    </citation>
    <scope>NUCLEOTIDE SEQUENCE [LARGE SCALE GENOMIC DNA]</scope>
    <source>
        <strain evidence="2 3">C2J</strain>
    </source>
</reference>
<dbReference type="GeneID" id="24870720"/>
<evidence type="ECO:0000313" key="2">
    <source>
        <dbReference type="EMBL" id="AKB35720.1"/>
    </source>
</evidence>
<dbReference type="EMBL" id="CP009508">
    <property type="protein sequence ID" value="AKB35720.1"/>
    <property type="molecule type" value="Genomic_DNA"/>
</dbReference>
<organism evidence="2 3">
    <name type="scientific">Methanosarcina siciliae C2J</name>
    <dbReference type="NCBI Taxonomy" id="1434118"/>
    <lineage>
        <taxon>Archaea</taxon>
        <taxon>Methanobacteriati</taxon>
        <taxon>Methanobacteriota</taxon>
        <taxon>Stenosarchaea group</taxon>
        <taxon>Methanomicrobia</taxon>
        <taxon>Methanosarcinales</taxon>
        <taxon>Methanosarcinaceae</taxon>
        <taxon>Methanosarcina</taxon>
    </lineage>
</organism>
<evidence type="ECO:0000256" key="1">
    <source>
        <dbReference type="SAM" id="Phobius"/>
    </source>
</evidence>
<keyword evidence="1" id="KW-0812">Transmembrane</keyword>
<dbReference type="PATRIC" id="fig|1434118.4.peg.1450"/>
<keyword evidence="1" id="KW-0472">Membrane</keyword>
<protein>
    <recommendedName>
        <fullName evidence="4">Camelysin metallo-endopeptidase</fullName>
    </recommendedName>
</protein>
<dbReference type="HOGENOM" id="CLU_1335055_0_0_2"/>
<evidence type="ECO:0000313" key="3">
    <source>
        <dbReference type="Proteomes" id="UP000033123"/>
    </source>
</evidence>
<dbReference type="PROSITE" id="PS00018">
    <property type="entry name" value="EF_HAND_1"/>
    <property type="match status" value="1"/>
</dbReference>
<dbReference type="KEGG" id="msj:MSSAC_1130"/>
<dbReference type="Proteomes" id="UP000033123">
    <property type="component" value="Chromosome"/>
</dbReference>
<dbReference type="AlphaFoldDB" id="A0A0E3PKM4"/>
<evidence type="ECO:0008006" key="4">
    <source>
        <dbReference type="Google" id="ProtNLM"/>
    </source>
</evidence>